<keyword evidence="3 6" id="KW-0812">Transmembrane</keyword>
<evidence type="ECO:0000313" key="8">
    <source>
        <dbReference type="Proteomes" id="UP001501321"/>
    </source>
</evidence>
<feature type="transmembrane region" description="Helical" evidence="6">
    <location>
        <begin position="12"/>
        <end position="33"/>
    </location>
</feature>
<dbReference type="EMBL" id="BAABFC010000025">
    <property type="protein sequence ID" value="GAA4503490.1"/>
    <property type="molecule type" value="Genomic_DNA"/>
</dbReference>
<evidence type="ECO:0000313" key="7">
    <source>
        <dbReference type="EMBL" id="GAA4503490.1"/>
    </source>
</evidence>
<evidence type="ECO:0000256" key="5">
    <source>
        <dbReference type="ARBA" id="ARBA00023136"/>
    </source>
</evidence>
<dbReference type="Pfam" id="PF03899">
    <property type="entry name" value="ATP-synt_I"/>
    <property type="match status" value="1"/>
</dbReference>
<dbReference type="Proteomes" id="UP001501321">
    <property type="component" value="Unassembled WGS sequence"/>
</dbReference>
<evidence type="ECO:0000256" key="4">
    <source>
        <dbReference type="ARBA" id="ARBA00022989"/>
    </source>
</evidence>
<keyword evidence="2" id="KW-1003">Cell membrane</keyword>
<evidence type="ECO:0000256" key="2">
    <source>
        <dbReference type="ARBA" id="ARBA00022475"/>
    </source>
</evidence>
<evidence type="ECO:0000256" key="3">
    <source>
        <dbReference type="ARBA" id="ARBA00022692"/>
    </source>
</evidence>
<comment type="subcellular location">
    <subcellularLocation>
        <location evidence="1">Cell membrane</location>
        <topology evidence="1">Multi-pass membrane protein</topology>
    </subcellularLocation>
</comment>
<feature type="transmembrane region" description="Helical" evidence="6">
    <location>
        <begin position="103"/>
        <end position="125"/>
    </location>
</feature>
<reference evidence="8" key="1">
    <citation type="journal article" date="2019" name="Int. J. Syst. Evol. Microbiol.">
        <title>The Global Catalogue of Microorganisms (GCM) 10K type strain sequencing project: providing services to taxonomists for standard genome sequencing and annotation.</title>
        <authorList>
            <consortium name="The Broad Institute Genomics Platform"/>
            <consortium name="The Broad Institute Genome Sequencing Center for Infectious Disease"/>
            <person name="Wu L."/>
            <person name="Ma J."/>
        </authorList>
    </citation>
    <scope>NUCLEOTIDE SEQUENCE [LARGE SCALE GENOMIC DNA]</scope>
    <source>
        <strain evidence="8">JCM 32226</strain>
    </source>
</reference>
<keyword evidence="5 6" id="KW-0472">Membrane</keyword>
<keyword evidence="4 6" id="KW-1133">Transmembrane helix</keyword>
<evidence type="ECO:0000256" key="1">
    <source>
        <dbReference type="ARBA" id="ARBA00004651"/>
    </source>
</evidence>
<protein>
    <submittedName>
        <fullName evidence="7">ATP synthase subunit I</fullName>
    </submittedName>
</protein>
<proteinExistence type="predicted"/>
<dbReference type="RefSeq" id="WP_345014550.1">
    <property type="nucleotide sequence ID" value="NZ_BAABFC010000025.1"/>
</dbReference>
<keyword evidence="8" id="KW-1185">Reference proteome</keyword>
<dbReference type="InterPro" id="IPR005598">
    <property type="entry name" value="ATP_synth_I"/>
</dbReference>
<sequence>MGQNRQLSVQALAWVVLIYQLVLIAVCAFAWYLGKGGAAAYSALVGGGIYWVPQMLFSWIGTSRKAEELNVGLVLWDVYCGAGIKLVATLALFLIAFKWLAVVHLPLFVTYGVLLCSQWIISLTLNNRY</sequence>
<accession>A0ABP8QMG4</accession>
<name>A0ABP8QMG4_9GAMM</name>
<gene>
    <name evidence="7" type="ORF">GCM10023095_29820</name>
</gene>
<feature type="transmembrane region" description="Helical" evidence="6">
    <location>
        <begin position="39"/>
        <end position="61"/>
    </location>
</feature>
<organism evidence="7 8">
    <name type="scientific">Pseudaeromonas paramecii</name>
    <dbReference type="NCBI Taxonomy" id="2138166"/>
    <lineage>
        <taxon>Bacteria</taxon>
        <taxon>Pseudomonadati</taxon>
        <taxon>Pseudomonadota</taxon>
        <taxon>Gammaproteobacteria</taxon>
        <taxon>Aeromonadales</taxon>
        <taxon>Aeromonadaceae</taxon>
        <taxon>Pseudaeromonas</taxon>
    </lineage>
</organism>
<comment type="caution">
    <text evidence="7">The sequence shown here is derived from an EMBL/GenBank/DDBJ whole genome shotgun (WGS) entry which is preliminary data.</text>
</comment>
<feature type="transmembrane region" description="Helical" evidence="6">
    <location>
        <begin position="73"/>
        <end position="97"/>
    </location>
</feature>
<evidence type="ECO:0000256" key="6">
    <source>
        <dbReference type="SAM" id="Phobius"/>
    </source>
</evidence>